<dbReference type="Proteomes" id="UP000243459">
    <property type="component" value="Chromosome 7"/>
</dbReference>
<keyword evidence="2" id="KW-1185">Reference proteome</keyword>
<sequence length="76" mass="8928">MVVELRLAVEKVEQVMVMAMRPVMEQVSLKGMVLEPVLKEMVTLKVTVYRRHVFRSNREDEDIVRFYLGGILTMCR</sequence>
<name>A0A5P1EGE2_ASPOF</name>
<gene>
    <name evidence="1" type="ORF">A4U43_C07F32010</name>
</gene>
<proteinExistence type="predicted"/>
<dbReference type="AlphaFoldDB" id="A0A5P1EGE2"/>
<dbReference type="Gramene" id="ONK64968">
    <property type="protein sequence ID" value="ONK64968"/>
    <property type="gene ID" value="A4U43_C07F32010"/>
</dbReference>
<dbReference type="EMBL" id="CM007387">
    <property type="protein sequence ID" value="ONK64968.1"/>
    <property type="molecule type" value="Genomic_DNA"/>
</dbReference>
<reference evidence="2" key="1">
    <citation type="journal article" date="2017" name="Nat. Commun.">
        <title>The asparagus genome sheds light on the origin and evolution of a young Y chromosome.</title>
        <authorList>
            <person name="Harkess A."/>
            <person name="Zhou J."/>
            <person name="Xu C."/>
            <person name="Bowers J.E."/>
            <person name="Van der Hulst R."/>
            <person name="Ayyampalayam S."/>
            <person name="Mercati F."/>
            <person name="Riccardi P."/>
            <person name="McKain M.R."/>
            <person name="Kakrana A."/>
            <person name="Tang H."/>
            <person name="Ray J."/>
            <person name="Groenendijk J."/>
            <person name="Arikit S."/>
            <person name="Mathioni S.M."/>
            <person name="Nakano M."/>
            <person name="Shan H."/>
            <person name="Telgmann-Rauber A."/>
            <person name="Kanno A."/>
            <person name="Yue Z."/>
            <person name="Chen H."/>
            <person name="Li W."/>
            <person name="Chen Y."/>
            <person name="Xu X."/>
            <person name="Zhang Y."/>
            <person name="Luo S."/>
            <person name="Chen H."/>
            <person name="Gao J."/>
            <person name="Mao Z."/>
            <person name="Pires J.C."/>
            <person name="Luo M."/>
            <person name="Kudrna D."/>
            <person name="Wing R.A."/>
            <person name="Meyers B.C."/>
            <person name="Yi K."/>
            <person name="Kong H."/>
            <person name="Lavrijsen P."/>
            <person name="Sunseri F."/>
            <person name="Falavigna A."/>
            <person name="Ye Y."/>
            <person name="Leebens-Mack J.H."/>
            <person name="Chen G."/>
        </authorList>
    </citation>
    <scope>NUCLEOTIDE SEQUENCE [LARGE SCALE GENOMIC DNA]</scope>
    <source>
        <strain evidence="2">cv. DH0086</strain>
    </source>
</reference>
<accession>A0A5P1EGE2</accession>
<protein>
    <submittedName>
        <fullName evidence="1">Uncharacterized protein</fullName>
    </submittedName>
</protein>
<organism evidence="1 2">
    <name type="scientific">Asparagus officinalis</name>
    <name type="common">Garden asparagus</name>
    <dbReference type="NCBI Taxonomy" id="4686"/>
    <lineage>
        <taxon>Eukaryota</taxon>
        <taxon>Viridiplantae</taxon>
        <taxon>Streptophyta</taxon>
        <taxon>Embryophyta</taxon>
        <taxon>Tracheophyta</taxon>
        <taxon>Spermatophyta</taxon>
        <taxon>Magnoliopsida</taxon>
        <taxon>Liliopsida</taxon>
        <taxon>Asparagales</taxon>
        <taxon>Asparagaceae</taxon>
        <taxon>Asparagoideae</taxon>
        <taxon>Asparagus</taxon>
    </lineage>
</organism>
<evidence type="ECO:0000313" key="1">
    <source>
        <dbReference type="EMBL" id="ONK64968.1"/>
    </source>
</evidence>
<evidence type="ECO:0000313" key="2">
    <source>
        <dbReference type="Proteomes" id="UP000243459"/>
    </source>
</evidence>